<sequence>MKQNTLLSSLLLLAALPILLHVSAQAATSTPPPLPPAATEFLAAHNEARAAVGVQPLIWSQQLANATSRLVRLQRDKMACQFANLTAGKYGANQLMTSGGAVTPRIAVEEWVRQKQYYNHANNSCVPNHRCGVYTQVVWRKSIMLGCAQATCVKEDASLTICFYNPPGNYFGESPY</sequence>
<dbReference type="OrthoDB" id="337038at2759"/>
<dbReference type="InterPro" id="IPR035940">
    <property type="entry name" value="CAP_sf"/>
</dbReference>
<dbReference type="SMR" id="A0A445APP9"/>
<keyword evidence="4" id="KW-1185">Reference proteome</keyword>
<dbReference type="SUPFAM" id="SSF55797">
    <property type="entry name" value="PR-1-like"/>
    <property type="match status" value="1"/>
</dbReference>
<evidence type="ECO:0000256" key="1">
    <source>
        <dbReference type="SAM" id="SignalP"/>
    </source>
</evidence>
<dbReference type="EMBL" id="SDMP01000011">
    <property type="protein sequence ID" value="RYR28402.1"/>
    <property type="molecule type" value="Genomic_DNA"/>
</dbReference>
<dbReference type="PRINTS" id="PR00837">
    <property type="entry name" value="V5TPXLIKE"/>
</dbReference>
<dbReference type="AlphaFoldDB" id="A0A445APP9"/>
<dbReference type="Pfam" id="PF00188">
    <property type="entry name" value="CAP"/>
    <property type="match status" value="1"/>
</dbReference>
<evidence type="ECO:0000313" key="4">
    <source>
        <dbReference type="Proteomes" id="UP000289738"/>
    </source>
</evidence>
<dbReference type="STRING" id="3818.A0A445APP9"/>
<keyword evidence="1" id="KW-0732">Signal</keyword>
<evidence type="ECO:0000259" key="2">
    <source>
        <dbReference type="SMART" id="SM00198"/>
    </source>
</evidence>
<dbReference type="CDD" id="cd05381">
    <property type="entry name" value="CAP_PR-1"/>
    <property type="match status" value="1"/>
</dbReference>
<name>A0A445APP9_ARAHY</name>
<dbReference type="Proteomes" id="UP000289738">
    <property type="component" value="Chromosome B01"/>
</dbReference>
<dbReference type="InterPro" id="IPR001283">
    <property type="entry name" value="CRISP-related"/>
</dbReference>
<dbReference type="Gene3D" id="3.40.33.10">
    <property type="entry name" value="CAP"/>
    <property type="match status" value="1"/>
</dbReference>
<feature type="domain" description="SCP" evidence="2">
    <location>
        <begin position="36"/>
        <end position="172"/>
    </location>
</feature>
<proteinExistence type="predicted"/>
<comment type="caution">
    <text evidence="3">The sequence shown here is derived from an EMBL/GenBank/DDBJ whole genome shotgun (WGS) entry which is preliminary data.</text>
</comment>
<gene>
    <name evidence="3" type="ORF">Ahy_B01g052515</name>
</gene>
<organism evidence="3 4">
    <name type="scientific">Arachis hypogaea</name>
    <name type="common">Peanut</name>
    <dbReference type="NCBI Taxonomy" id="3818"/>
    <lineage>
        <taxon>Eukaryota</taxon>
        <taxon>Viridiplantae</taxon>
        <taxon>Streptophyta</taxon>
        <taxon>Embryophyta</taxon>
        <taxon>Tracheophyta</taxon>
        <taxon>Spermatophyta</taxon>
        <taxon>Magnoliopsida</taxon>
        <taxon>eudicotyledons</taxon>
        <taxon>Gunneridae</taxon>
        <taxon>Pentapetalae</taxon>
        <taxon>rosids</taxon>
        <taxon>fabids</taxon>
        <taxon>Fabales</taxon>
        <taxon>Fabaceae</taxon>
        <taxon>Papilionoideae</taxon>
        <taxon>50 kb inversion clade</taxon>
        <taxon>dalbergioids sensu lato</taxon>
        <taxon>Dalbergieae</taxon>
        <taxon>Pterocarpus clade</taxon>
        <taxon>Arachis</taxon>
    </lineage>
</organism>
<feature type="signal peptide" evidence="1">
    <location>
        <begin position="1"/>
        <end position="26"/>
    </location>
</feature>
<evidence type="ECO:0000313" key="3">
    <source>
        <dbReference type="EMBL" id="RYR28402.1"/>
    </source>
</evidence>
<dbReference type="FunFam" id="3.40.33.10:FF:000004">
    <property type="entry name" value="CAP, cysteine-rich secretory protein, antigen 5"/>
    <property type="match status" value="1"/>
</dbReference>
<reference evidence="3 4" key="1">
    <citation type="submission" date="2019-01" db="EMBL/GenBank/DDBJ databases">
        <title>Sequencing of cultivated peanut Arachis hypogaea provides insights into genome evolution and oil improvement.</title>
        <authorList>
            <person name="Chen X."/>
        </authorList>
    </citation>
    <scope>NUCLEOTIDE SEQUENCE [LARGE SCALE GENOMIC DNA]</scope>
    <source>
        <strain evidence="4">cv. Fuhuasheng</strain>
        <tissue evidence="3">Leaves</tissue>
    </source>
</reference>
<dbReference type="InterPro" id="IPR014044">
    <property type="entry name" value="CAP_dom"/>
</dbReference>
<feature type="chain" id="PRO_5019182112" description="SCP domain-containing protein" evidence="1">
    <location>
        <begin position="27"/>
        <end position="176"/>
    </location>
</feature>
<dbReference type="PANTHER" id="PTHR10334">
    <property type="entry name" value="CYSTEINE-RICH SECRETORY PROTEIN-RELATED"/>
    <property type="match status" value="1"/>
</dbReference>
<accession>A0A445APP9</accession>
<protein>
    <recommendedName>
        <fullName evidence="2">SCP domain-containing protein</fullName>
    </recommendedName>
</protein>
<dbReference type="SMART" id="SM00198">
    <property type="entry name" value="SCP"/>
    <property type="match status" value="1"/>
</dbReference>
<dbReference type="Gramene" id="arahy.Tifrunner.gnm2.ann2.Ah11g107800.1">
    <property type="protein sequence ID" value="arahy.Tifrunner.gnm2.ann2.Ah11g107800.1-CDS-1"/>
    <property type="gene ID" value="arahy.Tifrunner.gnm2.ann2.Ah11g107800"/>
</dbReference>